<dbReference type="GO" id="GO:0005737">
    <property type="term" value="C:cytoplasm"/>
    <property type="evidence" value="ECO:0007669"/>
    <property type="project" value="UniProtKB-SubCell"/>
</dbReference>
<gene>
    <name evidence="15" type="primary">aat</name>
    <name evidence="16" type="ORF">SVA_2249</name>
</gene>
<dbReference type="InterPro" id="IPR004616">
    <property type="entry name" value="Leu/Phe-tRNA_Trfase"/>
</dbReference>
<comment type="catalytic activity">
    <reaction evidence="5 15">
        <text>L-phenylalanyl-tRNA(Phe) + an N-terminal L-alpha-aminoacyl-[protein] = an N-terminal L-phenylalanyl-L-alpha-aminoacyl-[protein] + tRNA(Phe)</text>
        <dbReference type="Rhea" id="RHEA:43632"/>
        <dbReference type="Rhea" id="RHEA-COMP:9668"/>
        <dbReference type="Rhea" id="RHEA-COMP:9699"/>
        <dbReference type="Rhea" id="RHEA-COMP:10636"/>
        <dbReference type="Rhea" id="RHEA-COMP:10637"/>
        <dbReference type="ChEBI" id="CHEBI:78442"/>
        <dbReference type="ChEBI" id="CHEBI:78531"/>
        <dbReference type="ChEBI" id="CHEBI:78597"/>
        <dbReference type="ChEBI" id="CHEBI:83561"/>
        <dbReference type="EC" id="2.3.2.6"/>
    </reaction>
</comment>
<dbReference type="EMBL" id="AP014936">
    <property type="protein sequence ID" value="BAU48799.1"/>
    <property type="molecule type" value="Genomic_DNA"/>
</dbReference>
<proteinExistence type="inferred from homology"/>
<evidence type="ECO:0000256" key="10">
    <source>
        <dbReference type="ARBA" id="ARBA00066767"/>
    </source>
</evidence>
<dbReference type="InterPro" id="IPR042221">
    <property type="entry name" value="Leu/Phe-tRNA_Trfase_N"/>
</dbReference>
<dbReference type="FunFam" id="3.30.70.3550:FF:000001">
    <property type="entry name" value="Leucyl/phenylalanyl-tRNA--protein transferase"/>
    <property type="match status" value="1"/>
</dbReference>
<dbReference type="Gene3D" id="3.40.630.70">
    <property type="entry name" value="Leucyl/phenylalanyl-tRNA-protein transferase, C-terminal domain"/>
    <property type="match status" value="1"/>
</dbReference>
<evidence type="ECO:0000256" key="14">
    <source>
        <dbReference type="ARBA" id="ARBA00083640"/>
    </source>
</evidence>
<dbReference type="FunFam" id="3.40.630.70:FF:000001">
    <property type="entry name" value="Leucyl/phenylalanyl-tRNA--protein transferase"/>
    <property type="match status" value="1"/>
</dbReference>
<comment type="catalytic activity">
    <reaction evidence="7 15">
        <text>N-terminal L-lysyl-[protein] + L-leucyl-tRNA(Leu) = N-terminal L-leucyl-L-lysyl-[protein] + tRNA(Leu) + H(+)</text>
        <dbReference type="Rhea" id="RHEA:12340"/>
        <dbReference type="Rhea" id="RHEA-COMP:9613"/>
        <dbReference type="Rhea" id="RHEA-COMP:9622"/>
        <dbReference type="Rhea" id="RHEA-COMP:12670"/>
        <dbReference type="Rhea" id="RHEA-COMP:12671"/>
        <dbReference type="ChEBI" id="CHEBI:15378"/>
        <dbReference type="ChEBI" id="CHEBI:65249"/>
        <dbReference type="ChEBI" id="CHEBI:78442"/>
        <dbReference type="ChEBI" id="CHEBI:78494"/>
        <dbReference type="ChEBI" id="CHEBI:133043"/>
        <dbReference type="EC" id="2.3.2.6"/>
    </reaction>
</comment>
<comment type="subcellular location">
    <subcellularLocation>
        <location evidence="1 15">Cytoplasm</location>
    </subcellularLocation>
</comment>
<evidence type="ECO:0000256" key="13">
    <source>
        <dbReference type="ARBA" id="ARBA00077165"/>
    </source>
</evidence>
<evidence type="ECO:0000256" key="15">
    <source>
        <dbReference type="HAMAP-Rule" id="MF_00688"/>
    </source>
</evidence>
<evidence type="ECO:0000256" key="7">
    <source>
        <dbReference type="ARBA" id="ARBA00051538"/>
    </source>
</evidence>
<evidence type="ECO:0000256" key="1">
    <source>
        <dbReference type="ARBA" id="ARBA00004496"/>
    </source>
</evidence>
<evidence type="ECO:0000256" key="4">
    <source>
        <dbReference type="ARBA" id="ARBA00023315"/>
    </source>
</evidence>
<dbReference type="GO" id="GO:0008914">
    <property type="term" value="F:leucyl-tRNA--protein transferase activity"/>
    <property type="evidence" value="ECO:0007669"/>
    <property type="project" value="UniProtKB-UniRule"/>
</dbReference>
<comment type="catalytic activity">
    <reaction evidence="6 15">
        <text>N-terminal L-arginyl-[protein] + L-leucyl-tRNA(Leu) = N-terminal L-leucyl-L-arginyl-[protein] + tRNA(Leu) + H(+)</text>
        <dbReference type="Rhea" id="RHEA:50416"/>
        <dbReference type="Rhea" id="RHEA-COMP:9613"/>
        <dbReference type="Rhea" id="RHEA-COMP:9622"/>
        <dbReference type="Rhea" id="RHEA-COMP:12672"/>
        <dbReference type="Rhea" id="RHEA-COMP:12673"/>
        <dbReference type="ChEBI" id="CHEBI:15378"/>
        <dbReference type="ChEBI" id="CHEBI:64719"/>
        <dbReference type="ChEBI" id="CHEBI:78442"/>
        <dbReference type="ChEBI" id="CHEBI:78494"/>
        <dbReference type="ChEBI" id="CHEBI:133044"/>
        <dbReference type="EC" id="2.3.2.6"/>
    </reaction>
</comment>
<reference evidence="16 17" key="1">
    <citation type="submission" date="2015-08" db="EMBL/GenBank/DDBJ databases">
        <title>Complete genome sequence of Sulfurifustis variabilis.</title>
        <authorList>
            <person name="Miura A."/>
            <person name="Kojima H."/>
            <person name="Fukui M."/>
        </authorList>
    </citation>
    <scope>NUCLEOTIDE SEQUENCE [LARGE SCALE GENOMIC DNA]</scope>
    <source>
        <strain evidence="17">skN76</strain>
    </source>
</reference>
<comment type="function">
    <text evidence="8 15">Functions in the N-end rule pathway of protein degradation where it conjugates Leu, Phe and, less efficiently, Met from aminoacyl-tRNAs to the N-termini of proteins containing an N-terminal arginine or lysine.</text>
</comment>
<evidence type="ECO:0000256" key="12">
    <source>
        <dbReference type="ARBA" id="ARBA00077136"/>
    </source>
</evidence>
<name>A0A1B4V5J1_9GAMM</name>
<dbReference type="RefSeq" id="WP_096461276.1">
    <property type="nucleotide sequence ID" value="NZ_AP014936.1"/>
</dbReference>
<dbReference type="EC" id="2.3.2.6" evidence="10 15"/>
<protein>
    <recommendedName>
        <fullName evidence="11 15">Leucyl/phenylalanyl-tRNA--protein transferase</fullName>
        <ecNumber evidence="10 15">2.3.2.6</ecNumber>
    </recommendedName>
    <alternativeName>
        <fullName evidence="12 15">L/F-transferase</fullName>
    </alternativeName>
    <alternativeName>
        <fullName evidence="13 15">Leucyltransferase</fullName>
    </alternativeName>
    <alternativeName>
        <fullName evidence="14 15">Phenyalanyltransferase</fullName>
    </alternativeName>
</protein>
<dbReference type="InterPro" id="IPR042203">
    <property type="entry name" value="Leu/Phe-tRNA_Trfase_C"/>
</dbReference>
<dbReference type="SUPFAM" id="SSF55729">
    <property type="entry name" value="Acyl-CoA N-acyltransferases (Nat)"/>
    <property type="match status" value="1"/>
</dbReference>
<comment type="similarity">
    <text evidence="9 15">Belongs to the L/F-transferase family.</text>
</comment>
<sequence>MFVLNPNSSDVRFPPVDLASPEGLLAIGGDLRAERLLEAYRCGIFPWYNDGQPILWWSPDPRAVLLPHKLKISRSLRKVLRGGRYTVTLDRAFSAVVAACAGPRRANPGGGTWITPEMSEAYGRLHEQGHGHSVETWRGDELVGGLYGVALGGAFFGESMFSHASDASKVALAHLVRQLEQWGFRFIDCQLPTLHLESLGAETIRRRHYLALLESALRLPGRTGSWRFDTHLALV</sequence>
<dbReference type="HAMAP" id="MF_00688">
    <property type="entry name" value="Leu_Phe_trans"/>
    <property type="match status" value="1"/>
</dbReference>
<dbReference type="PANTHER" id="PTHR30098">
    <property type="entry name" value="LEUCYL/PHENYLALANYL-TRNA--PROTEIN TRANSFERASE"/>
    <property type="match status" value="1"/>
</dbReference>
<evidence type="ECO:0000313" key="16">
    <source>
        <dbReference type="EMBL" id="BAU48799.1"/>
    </source>
</evidence>
<dbReference type="OrthoDB" id="9790282at2"/>
<dbReference type="PANTHER" id="PTHR30098:SF2">
    <property type="entry name" value="LEUCYL_PHENYLALANYL-TRNA--PROTEIN TRANSFERASE"/>
    <property type="match status" value="1"/>
</dbReference>
<keyword evidence="17" id="KW-1185">Reference proteome</keyword>
<keyword evidence="3 15" id="KW-0808">Transferase</keyword>
<dbReference type="Gene3D" id="3.30.70.3550">
    <property type="entry name" value="Leucyl/phenylalanyl-tRNA-protein transferase, N-terminal domain"/>
    <property type="match status" value="1"/>
</dbReference>
<dbReference type="AlphaFoldDB" id="A0A1B4V5J1"/>
<dbReference type="NCBIfam" id="TIGR00667">
    <property type="entry name" value="aat"/>
    <property type="match status" value="1"/>
</dbReference>
<evidence type="ECO:0000256" key="9">
    <source>
        <dbReference type="ARBA" id="ARBA00061535"/>
    </source>
</evidence>
<keyword evidence="2 15" id="KW-0963">Cytoplasm</keyword>
<evidence type="ECO:0000256" key="8">
    <source>
        <dbReference type="ARBA" id="ARBA00054043"/>
    </source>
</evidence>
<dbReference type="KEGG" id="sva:SVA_2249"/>
<dbReference type="Proteomes" id="UP000218899">
    <property type="component" value="Chromosome"/>
</dbReference>
<evidence type="ECO:0000313" key="17">
    <source>
        <dbReference type="Proteomes" id="UP000218899"/>
    </source>
</evidence>
<keyword evidence="4 15" id="KW-0012">Acyltransferase</keyword>
<evidence type="ECO:0000256" key="2">
    <source>
        <dbReference type="ARBA" id="ARBA00022490"/>
    </source>
</evidence>
<organism evidence="16 17">
    <name type="scientific">Sulfurifustis variabilis</name>
    <dbReference type="NCBI Taxonomy" id="1675686"/>
    <lineage>
        <taxon>Bacteria</taxon>
        <taxon>Pseudomonadati</taxon>
        <taxon>Pseudomonadota</taxon>
        <taxon>Gammaproteobacteria</taxon>
        <taxon>Acidiferrobacterales</taxon>
        <taxon>Acidiferrobacteraceae</taxon>
        <taxon>Sulfurifustis</taxon>
    </lineage>
</organism>
<evidence type="ECO:0000256" key="6">
    <source>
        <dbReference type="ARBA" id="ARBA00050652"/>
    </source>
</evidence>
<accession>A0A1B4V5J1</accession>
<evidence type="ECO:0000256" key="3">
    <source>
        <dbReference type="ARBA" id="ARBA00022679"/>
    </source>
</evidence>
<evidence type="ECO:0000256" key="11">
    <source>
        <dbReference type="ARBA" id="ARBA00074372"/>
    </source>
</evidence>
<evidence type="ECO:0000256" key="5">
    <source>
        <dbReference type="ARBA" id="ARBA00050607"/>
    </source>
</evidence>
<dbReference type="InterPro" id="IPR016181">
    <property type="entry name" value="Acyl_CoA_acyltransferase"/>
</dbReference>
<dbReference type="GO" id="GO:0030163">
    <property type="term" value="P:protein catabolic process"/>
    <property type="evidence" value="ECO:0007669"/>
    <property type="project" value="UniProtKB-UniRule"/>
</dbReference>
<dbReference type="Pfam" id="PF03588">
    <property type="entry name" value="Leu_Phe_trans"/>
    <property type="match status" value="1"/>
</dbReference>